<dbReference type="AlphaFoldDB" id="A0AAD9TUQ0"/>
<dbReference type="GO" id="GO:0003676">
    <property type="term" value="F:nucleic acid binding"/>
    <property type="evidence" value="ECO:0007669"/>
    <property type="project" value="InterPro"/>
</dbReference>
<dbReference type="InterPro" id="IPR002156">
    <property type="entry name" value="RNaseH_domain"/>
</dbReference>
<evidence type="ECO:0000313" key="3">
    <source>
        <dbReference type="Proteomes" id="UP001280121"/>
    </source>
</evidence>
<dbReference type="InterPro" id="IPR052343">
    <property type="entry name" value="Retrotransposon-Effector_Assoc"/>
</dbReference>
<keyword evidence="3" id="KW-1185">Reference proteome</keyword>
<dbReference type="EMBL" id="JANJYI010000007">
    <property type="protein sequence ID" value="KAK2642100.1"/>
    <property type="molecule type" value="Genomic_DNA"/>
</dbReference>
<dbReference type="GO" id="GO:0004523">
    <property type="term" value="F:RNA-DNA hybrid ribonuclease activity"/>
    <property type="evidence" value="ECO:0007669"/>
    <property type="project" value="InterPro"/>
</dbReference>
<dbReference type="PANTHER" id="PTHR46890:SF1">
    <property type="entry name" value="REVERSE TRANSCRIPTASE DOMAIN-CONTAINING PROTEIN"/>
    <property type="match status" value="1"/>
</dbReference>
<dbReference type="Pfam" id="PF13456">
    <property type="entry name" value="RVT_3"/>
    <property type="match status" value="1"/>
</dbReference>
<gene>
    <name evidence="2" type="ORF">Ddye_023863</name>
</gene>
<evidence type="ECO:0000259" key="1">
    <source>
        <dbReference type="Pfam" id="PF13456"/>
    </source>
</evidence>
<protein>
    <recommendedName>
        <fullName evidence="1">RNase H type-1 domain-containing protein</fullName>
    </recommendedName>
</protein>
<feature type="domain" description="RNase H type-1" evidence="1">
    <location>
        <begin position="247"/>
        <end position="276"/>
    </location>
</feature>
<evidence type="ECO:0000313" key="2">
    <source>
        <dbReference type="EMBL" id="KAK2642100.1"/>
    </source>
</evidence>
<reference evidence="2" key="1">
    <citation type="journal article" date="2023" name="Plant J.">
        <title>Genome sequences and population genomics provide insights into the demographic history, inbreeding, and mutation load of two 'living fossil' tree species of Dipteronia.</title>
        <authorList>
            <person name="Feng Y."/>
            <person name="Comes H.P."/>
            <person name="Chen J."/>
            <person name="Zhu S."/>
            <person name="Lu R."/>
            <person name="Zhang X."/>
            <person name="Li P."/>
            <person name="Qiu J."/>
            <person name="Olsen K.M."/>
            <person name="Qiu Y."/>
        </authorList>
    </citation>
    <scope>NUCLEOTIDE SEQUENCE</scope>
    <source>
        <strain evidence="2">KIB01</strain>
    </source>
</reference>
<accession>A0AAD9TUQ0</accession>
<dbReference type="PANTHER" id="PTHR46890">
    <property type="entry name" value="NON-LTR RETROLELEMENT REVERSE TRANSCRIPTASE-LIKE PROTEIN-RELATED"/>
    <property type="match status" value="1"/>
</dbReference>
<name>A0AAD9TUQ0_9ROSI</name>
<proteinExistence type="predicted"/>
<sequence>MDLFSSDSAQIDEDLSIVDDIVLSFISQEENSILVVIPSANVIHDAVFAMDALLAPKPDSFYGRFFQRCWEILGRDVILTVQNFFHFGMVAPSLNSNFIVLLLKMRDLITVDQFCPIVLGNFLFKISSKILADKLAQLQKPQRGYITSSIWSSFRTNYVELIKDGICLIGEDSKRDFWRENWLGVPILDLLGILDFLATHLQAKFGLYGRPGKAPVIKSVVWSPPAPGWIKVNTDGAALGSPASLTINYAWNLGWHKIWLESDSSDVVQLISVRSDQVESRLDFPSFVFLCGLRAFDFLF</sequence>
<organism evidence="2 3">
    <name type="scientific">Dipteronia dyeriana</name>
    <dbReference type="NCBI Taxonomy" id="168575"/>
    <lineage>
        <taxon>Eukaryota</taxon>
        <taxon>Viridiplantae</taxon>
        <taxon>Streptophyta</taxon>
        <taxon>Embryophyta</taxon>
        <taxon>Tracheophyta</taxon>
        <taxon>Spermatophyta</taxon>
        <taxon>Magnoliopsida</taxon>
        <taxon>eudicotyledons</taxon>
        <taxon>Gunneridae</taxon>
        <taxon>Pentapetalae</taxon>
        <taxon>rosids</taxon>
        <taxon>malvids</taxon>
        <taxon>Sapindales</taxon>
        <taxon>Sapindaceae</taxon>
        <taxon>Hippocastanoideae</taxon>
        <taxon>Acereae</taxon>
        <taxon>Dipteronia</taxon>
    </lineage>
</organism>
<dbReference type="Proteomes" id="UP001280121">
    <property type="component" value="Unassembled WGS sequence"/>
</dbReference>
<comment type="caution">
    <text evidence="2">The sequence shown here is derived from an EMBL/GenBank/DDBJ whole genome shotgun (WGS) entry which is preliminary data.</text>
</comment>